<evidence type="ECO:0000313" key="2">
    <source>
        <dbReference type="EMBL" id="OYQ44862.1"/>
    </source>
</evidence>
<comment type="caution">
    <text evidence="2">The sequence shown here is derived from an EMBL/GenBank/DDBJ whole genome shotgun (WGS) entry which is preliminary data.</text>
</comment>
<proteinExistence type="predicted"/>
<evidence type="ECO:0000313" key="3">
    <source>
        <dbReference type="Proteomes" id="UP000216035"/>
    </source>
</evidence>
<dbReference type="RefSeq" id="WP_094486074.1">
    <property type="nucleotide sequence ID" value="NZ_NOXX01000188.1"/>
</dbReference>
<keyword evidence="2" id="KW-0378">Hydrolase</keyword>
<dbReference type="Proteomes" id="UP000216035">
    <property type="component" value="Unassembled WGS sequence"/>
</dbReference>
<dbReference type="GO" id="GO:0004519">
    <property type="term" value="F:endonuclease activity"/>
    <property type="evidence" value="ECO:0007669"/>
    <property type="project" value="UniProtKB-KW"/>
</dbReference>
<keyword evidence="2" id="KW-0540">Nuclease</keyword>
<dbReference type="EMBL" id="NOXX01000188">
    <property type="protein sequence ID" value="OYQ44862.1"/>
    <property type="molecule type" value="Genomic_DNA"/>
</dbReference>
<organism evidence="2 3">
    <name type="scientific">Flavobacterium aurantiibacter</name>
    <dbReference type="NCBI Taxonomy" id="2023067"/>
    <lineage>
        <taxon>Bacteria</taxon>
        <taxon>Pseudomonadati</taxon>
        <taxon>Bacteroidota</taxon>
        <taxon>Flavobacteriia</taxon>
        <taxon>Flavobacteriales</taxon>
        <taxon>Flavobacteriaceae</taxon>
        <taxon>Flavobacterium</taxon>
    </lineage>
</organism>
<dbReference type="InterPro" id="IPR029464">
    <property type="entry name" value="HSDR_N"/>
</dbReference>
<gene>
    <name evidence="2" type="ORF">CHX27_07120</name>
</gene>
<dbReference type="OrthoDB" id="9790377at2"/>
<feature type="domain" description="Type I restriction enzyme R protein N-terminal" evidence="1">
    <location>
        <begin position="35"/>
        <end position="144"/>
    </location>
</feature>
<name>A0A255ZTY3_9FLAO</name>
<dbReference type="Pfam" id="PF13588">
    <property type="entry name" value="HSDR_N_2"/>
    <property type="match status" value="1"/>
</dbReference>
<keyword evidence="2" id="KW-0255">Endonuclease</keyword>
<accession>A0A255ZTY3</accession>
<dbReference type="AlphaFoldDB" id="A0A255ZTY3"/>
<evidence type="ECO:0000259" key="1">
    <source>
        <dbReference type="Pfam" id="PF13588"/>
    </source>
</evidence>
<reference evidence="2 3" key="1">
    <citation type="submission" date="2017-07" db="EMBL/GenBank/DDBJ databases">
        <title>Flavobacterium cyanobacteriorum sp. nov., isolated from cyanobacterial aggregates in a eutrophic lake.</title>
        <authorList>
            <person name="Cai H."/>
        </authorList>
    </citation>
    <scope>NUCLEOTIDE SEQUENCE [LARGE SCALE GENOMIC DNA]</scope>
    <source>
        <strain evidence="2 3">TH167</strain>
    </source>
</reference>
<sequence>MQRLNFPPAQFRFKNSENKTLIFDPIRKKFIVLTPEEWVRQHVIALLQTHYQIPTTLISVERQLKINQLIKRFDLVVFNKNGSIFLLVECKAPEIPIKQDTFDQIARYNLHVQAQHLFVTNGLEHYFCKLDYERERFELIPDLPAFGS</sequence>
<keyword evidence="3" id="KW-1185">Reference proteome</keyword>
<protein>
    <submittedName>
        <fullName evidence="2">Restriction endonuclease subunit R</fullName>
    </submittedName>
</protein>